<keyword evidence="8" id="KW-0479">Metal-binding</keyword>
<keyword evidence="11" id="KW-0067">ATP-binding</keyword>
<feature type="domain" description="Pyruvate phosphate dikinase AMP/ATP-binding" evidence="16">
    <location>
        <begin position="17"/>
        <end position="322"/>
    </location>
</feature>
<gene>
    <name evidence="17" type="ORF">SCABRO_02098</name>
</gene>
<evidence type="ECO:0000256" key="5">
    <source>
        <dbReference type="ARBA" id="ARBA00011996"/>
    </source>
</evidence>
<evidence type="ECO:0000313" key="18">
    <source>
        <dbReference type="Proteomes" id="UP000030652"/>
    </source>
</evidence>
<evidence type="ECO:0000259" key="16">
    <source>
        <dbReference type="Pfam" id="PF01326"/>
    </source>
</evidence>
<dbReference type="GO" id="GO:0008986">
    <property type="term" value="F:pyruvate, water dikinase activity"/>
    <property type="evidence" value="ECO:0007669"/>
    <property type="project" value="UniProtKB-EC"/>
</dbReference>
<keyword evidence="9" id="KW-0547">Nucleotide-binding</keyword>
<evidence type="ECO:0000256" key="7">
    <source>
        <dbReference type="ARBA" id="ARBA00022679"/>
    </source>
</evidence>
<dbReference type="PATRIC" id="fig|237368.3.peg.2266"/>
<dbReference type="AlphaFoldDB" id="A0A0B0ELZ2"/>
<dbReference type="PANTHER" id="PTHR43030">
    <property type="entry name" value="PHOSPHOENOLPYRUVATE SYNTHASE"/>
    <property type="match status" value="1"/>
</dbReference>
<evidence type="ECO:0000256" key="9">
    <source>
        <dbReference type="ARBA" id="ARBA00022741"/>
    </source>
</evidence>
<evidence type="ECO:0000256" key="13">
    <source>
        <dbReference type="ARBA" id="ARBA00033470"/>
    </source>
</evidence>
<evidence type="ECO:0000256" key="4">
    <source>
        <dbReference type="ARBA" id="ARBA00007837"/>
    </source>
</evidence>
<evidence type="ECO:0000256" key="2">
    <source>
        <dbReference type="ARBA" id="ARBA00002988"/>
    </source>
</evidence>
<dbReference type="Pfam" id="PF01326">
    <property type="entry name" value="PPDK_N"/>
    <property type="match status" value="1"/>
</dbReference>
<evidence type="ECO:0000259" key="15">
    <source>
        <dbReference type="Pfam" id="PF00391"/>
    </source>
</evidence>
<keyword evidence="10" id="KW-0418">Kinase</keyword>
<dbReference type="GO" id="GO:0046872">
    <property type="term" value="F:metal ion binding"/>
    <property type="evidence" value="ECO:0007669"/>
    <property type="project" value="UniProtKB-KW"/>
</dbReference>
<name>A0A0B0ELZ2_9BACT</name>
<keyword evidence="12" id="KW-0460">Magnesium</keyword>
<sequence>MNLIKSLNEIEESDRPHVGGKCLALSRMAVHKEMKVPGAVVVCSEAYNQYISLTGLHERILIEINRKDFKDMRWEEIWDTSLRIRNMFLNSPIPDVLYESLRHPLKARFSDTAVVVRSSALEEDTAAASFAGLHESYVNIKGIESILHHIRLVWASLWSDAALLYRQELGLDIQKSSMAVVIQEIVYGQKSGVAFGENPNDDSQSVIEAVYGLNQGLVDGTVEPDRWILERETGTIVSHTPAQRSKAIVPMKEGIQLNSLSSELANIPPLTTDELNKIFELVHRAEQIFGSPQDVEWTWNRNMLYVLQSRPITSRKAEGDQDKRPWYLSLHRSFDNLKLLRRKIEEDLIPSMIQEVSLLGQQDLRQLSDSELAEEVNRRAERYNYWLGVYWKEFIPFAHGIRLFGVFYNDTVSPADPYEFMQLLGATEMESTERNQMLEQMASHIRGDSGLADKLKKHIYEDEQLMKEVHQFVEKYGNISFGTSYCLSDPKSVISLVMELALRAAPKRSLKTGNVEALKNNYLSHFQDEQRTYAAEILDLARVSYRMRDNDNVYLSRIKTQVLQAADQYKISLEKSGKQEIGNIDIQKIIESLHENESAQKPYSGRAFDQTGFKMKARQIVGQPAGPGIAEGTARVIIDPSDLSEFKSGEVLICDAIDPSMTFVVPLSAGIVERRGGMLIHGAIIAREYGIPCVTGIPDATTLIQSGDEVTVDGYLGIVIVG</sequence>
<dbReference type="Gene3D" id="3.50.30.10">
    <property type="entry name" value="Phosphohistidine domain"/>
    <property type="match status" value="1"/>
</dbReference>
<keyword evidence="17" id="KW-0670">Pyruvate</keyword>
<dbReference type="SUPFAM" id="SSF56059">
    <property type="entry name" value="Glutathione synthetase ATP-binding domain-like"/>
    <property type="match status" value="1"/>
</dbReference>
<evidence type="ECO:0000256" key="6">
    <source>
        <dbReference type="ARBA" id="ARBA00021623"/>
    </source>
</evidence>
<protein>
    <recommendedName>
        <fullName evidence="6">Phosphoenolpyruvate synthase</fullName>
        <ecNumber evidence="5">2.7.9.2</ecNumber>
    </recommendedName>
    <alternativeName>
        <fullName evidence="13">Pyruvate, water dikinase</fullName>
    </alternativeName>
</protein>
<dbReference type="InterPro" id="IPR013815">
    <property type="entry name" value="ATP_grasp_subdomain_1"/>
</dbReference>
<evidence type="ECO:0000256" key="14">
    <source>
        <dbReference type="ARBA" id="ARBA00047700"/>
    </source>
</evidence>
<dbReference type="eggNOG" id="COG0574">
    <property type="taxonomic scope" value="Bacteria"/>
</dbReference>
<dbReference type="InterPro" id="IPR002192">
    <property type="entry name" value="PPDK_AMP/ATP-bd"/>
</dbReference>
<dbReference type="Proteomes" id="UP000030652">
    <property type="component" value="Unassembled WGS sequence"/>
</dbReference>
<dbReference type="eggNOG" id="COG3848">
    <property type="taxonomic scope" value="Bacteria"/>
</dbReference>
<evidence type="ECO:0000256" key="3">
    <source>
        <dbReference type="ARBA" id="ARBA00004742"/>
    </source>
</evidence>
<dbReference type="PANTHER" id="PTHR43030:SF1">
    <property type="entry name" value="PHOSPHOENOLPYRUVATE SYNTHASE"/>
    <property type="match status" value="1"/>
</dbReference>
<dbReference type="InterPro" id="IPR036637">
    <property type="entry name" value="Phosphohistidine_dom_sf"/>
</dbReference>
<feature type="domain" description="PEP-utilising enzyme mobile" evidence="15">
    <location>
        <begin position="646"/>
        <end position="717"/>
    </location>
</feature>
<accession>A0A0B0ELZ2</accession>
<comment type="cofactor">
    <cofactor evidence="1">
        <name>Mg(2+)</name>
        <dbReference type="ChEBI" id="CHEBI:18420"/>
    </cofactor>
</comment>
<evidence type="ECO:0000256" key="1">
    <source>
        <dbReference type="ARBA" id="ARBA00001946"/>
    </source>
</evidence>
<reference evidence="17 18" key="1">
    <citation type="submission" date="2014-10" db="EMBL/GenBank/DDBJ databases">
        <title>Draft genome of anammox bacterium scalindua brodae, obtained using differential coverage binning of sequence data from two enrichment reactors.</title>
        <authorList>
            <person name="Speth D.R."/>
            <person name="Russ L."/>
            <person name="Kartal B."/>
            <person name="Op den Camp H.J."/>
            <person name="Dutilh B.E."/>
            <person name="Jetten M.S."/>
        </authorList>
    </citation>
    <scope>NUCLEOTIDE SEQUENCE [LARGE SCALE GENOMIC DNA]</scope>
    <source>
        <strain evidence="17">RU1</strain>
    </source>
</reference>
<comment type="similarity">
    <text evidence="4">Belongs to the PEP-utilizing enzyme family.</text>
</comment>
<evidence type="ECO:0000256" key="11">
    <source>
        <dbReference type="ARBA" id="ARBA00022840"/>
    </source>
</evidence>
<dbReference type="EMBL" id="JRYO01000148">
    <property type="protein sequence ID" value="KHE92148.1"/>
    <property type="molecule type" value="Genomic_DNA"/>
</dbReference>
<evidence type="ECO:0000256" key="8">
    <source>
        <dbReference type="ARBA" id="ARBA00022723"/>
    </source>
</evidence>
<evidence type="ECO:0000256" key="12">
    <source>
        <dbReference type="ARBA" id="ARBA00022842"/>
    </source>
</evidence>
<comment type="catalytic activity">
    <reaction evidence="14">
        <text>pyruvate + ATP + H2O = phosphoenolpyruvate + AMP + phosphate + 2 H(+)</text>
        <dbReference type="Rhea" id="RHEA:11364"/>
        <dbReference type="ChEBI" id="CHEBI:15361"/>
        <dbReference type="ChEBI" id="CHEBI:15377"/>
        <dbReference type="ChEBI" id="CHEBI:15378"/>
        <dbReference type="ChEBI" id="CHEBI:30616"/>
        <dbReference type="ChEBI" id="CHEBI:43474"/>
        <dbReference type="ChEBI" id="CHEBI:58702"/>
        <dbReference type="ChEBI" id="CHEBI:456215"/>
        <dbReference type="EC" id="2.7.9.2"/>
    </reaction>
</comment>
<dbReference type="InterPro" id="IPR008279">
    <property type="entry name" value="PEP-util_enz_mobile_dom"/>
</dbReference>
<keyword evidence="7" id="KW-0808">Transferase</keyword>
<dbReference type="Gene3D" id="3.30.1490.20">
    <property type="entry name" value="ATP-grasp fold, A domain"/>
    <property type="match status" value="1"/>
</dbReference>
<dbReference type="InterPro" id="IPR006319">
    <property type="entry name" value="PEP_synth"/>
</dbReference>
<dbReference type="GO" id="GO:0005524">
    <property type="term" value="F:ATP binding"/>
    <property type="evidence" value="ECO:0007669"/>
    <property type="project" value="UniProtKB-KW"/>
</dbReference>
<dbReference type="Pfam" id="PF00391">
    <property type="entry name" value="PEP-utilizers"/>
    <property type="match status" value="1"/>
</dbReference>
<dbReference type="Gene3D" id="3.30.470.20">
    <property type="entry name" value="ATP-grasp fold, B domain"/>
    <property type="match status" value="1"/>
</dbReference>
<evidence type="ECO:0000313" key="17">
    <source>
        <dbReference type="EMBL" id="KHE92148.1"/>
    </source>
</evidence>
<evidence type="ECO:0000256" key="10">
    <source>
        <dbReference type="ARBA" id="ARBA00022777"/>
    </source>
</evidence>
<proteinExistence type="inferred from homology"/>
<dbReference type="EC" id="2.7.9.2" evidence="5"/>
<dbReference type="SUPFAM" id="SSF52009">
    <property type="entry name" value="Phosphohistidine domain"/>
    <property type="match status" value="1"/>
</dbReference>
<comment type="function">
    <text evidence="2">Catalyzes the phosphorylation of pyruvate to phosphoenolpyruvate.</text>
</comment>
<organism evidence="17 18">
    <name type="scientific">Candidatus Scalindua brodae</name>
    <dbReference type="NCBI Taxonomy" id="237368"/>
    <lineage>
        <taxon>Bacteria</taxon>
        <taxon>Pseudomonadati</taxon>
        <taxon>Planctomycetota</taxon>
        <taxon>Candidatus Brocadiia</taxon>
        <taxon>Candidatus Brocadiales</taxon>
        <taxon>Candidatus Scalinduaceae</taxon>
        <taxon>Candidatus Scalindua</taxon>
    </lineage>
</organism>
<comment type="caution">
    <text evidence="17">The sequence shown here is derived from an EMBL/GenBank/DDBJ whole genome shotgun (WGS) entry which is preliminary data.</text>
</comment>
<comment type="pathway">
    <text evidence="3">Carbohydrate biosynthesis; gluconeogenesis.</text>
</comment>